<gene>
    <name evidence="6" type="ORF">CP98_01361</name>
</gene>
<dbReference type="EMBL" id="JGVR01000005">
    <property type="protein sequence ID" value="KEZ20156.1"/>
    <property type="molecule type" value="Genomic_DNA"/>
</dbReference>
<evidence type="ECO:0000256" key="2">
    <source>
        <dbReference type="ARBA" id="ARBA00022448"/>
    </source>
</evidence>
<dbReference type="InterPro" id="IPR044527">
    <property type="entry name" value="NrtA/CpmA_ABC-bd_dom"/>
</dbReference>
<evidence type="ECO:0000256" key="1">
    <source>
        <dbReference type="ARBA" id="ARBA00004308"/>
    </source>
</evidence>
<sequence>MSELLRIAFLPLTDVAVLAVARERGFAEEEGIALDLVRTTSWATLRDRLVYGQVQGAQMLAPLAVAVTLGLSQQPAALAAPYKLNVNGNMLVMAPDFAKALEPDIARRLADPLGTAHDFAAAIGLWRRKPVIGVVHRFSSHAIMLRYWLASAGIDPDRDVVLRVLPPSLTVEAMRAGEIDGFIAGEPWGSAAVEAGLAETVAIGERIWQRGVEKVLAFRQDWLEANPETVDCLLRALARAAAWCDDPAHHEALADLLSDPRYVDQPADLILRALSGRIVARLGDAPIVNPDFMLFAREATAFPWRSQALWIYSQLVRWGMVVHDAESAARAAAVFRPDIFRRALADSGLPMPGASMKLEGALTTPMPVGAHRGDLTLGPDRFFDGRIFDPERIEDFLRDSAPLR</sequence>
<dbReference type="Proteomes" id="UP000028534">
    <property type="component" value="Unassembled WGS sequence"/>
</dbReference>
<dbReference type="STRING" id="13690.AX777_09090"/>
<dbReference type="Pfam" id="PF13379">
    <property type="entry name" value="NMT1_2"/>
    <property type="match status" value="1"/>
</dbReference>
<dbReference type="AlphaFoldDB" id="A0A084EQB4"/>
<dbReference type="CDD" id="cd13553">
    <property type="entry name" value="PBP2_NrtA_CpmA_like"/>
    <property type="match status" value="1"/>
</dbReference>
<comment type="subcellular location">
    <subcellularLocation>
        <location evidence="1">Endomembrane system</location>
    </subcellularLocation>
</comment>
<dbReference type="PATRIC" id="fig|13690.10.peg.1404"/>
<dbReference type="Gene3D" id="3.40.190.10">
    <property type="entry name" value="Periplasmic binding protein-like II"/>
    <property type="match status" value="2"/>
</dbReference>
<protein>
    <submittedName>
        <fullName evidence="6">ABC-type nitrate/sulfonate/bicarbonate transport system, periplasmic component</fullName>
    </submittedName>
</protein>
<evidence type="ECO:0000313" key="7">
    <source>
        <dbReference type="Proteomes" id="UP000028534"/>
    </source>
</evidence>
<evidence type="ECO:0000256" key="5">
    <source>
        <dbReference type="ARBA" id="ARBA00023136"/>
    </source>
</evidence>
<dbReference type="PANTHER" id="PTHR30024">
    <property type="entry name" value="ALIPHATIC SULFONATES-BINDING PROTEIN-RELATED"/>
    <property type="match status" value="1"/>
</dbReference>
<proteinExistence type="predicted"/>
<reference evidence="6 7" key="1">
    <citation type="submission" date="2014-03" db="EMBL/GenBank/DDBJ databases">
        <title>Genome sequence of Sphingobium yanoikuyae B1.</title>
        <authorList>
            <person name="Gan H.M."/>
            <person name="Gan H.Y."/>
            <person name="Savka M.A."/>
        </authorList>
    </citation>
    <scope>NUCLEOTIDE SEQUENCE [LARGE SCALE GENOMIC DNA]</scope>
    <source>
        <strain evidence="6 7">B1</strain>
    </source>
</reference>
<keyword evidence="2" id="KW-0813">Transport</keyword>
<dbReference type="GO" id="GO:0012505">
    <property type="term" value="C:endomembrane system"/>
    <property type="evidence" value="ECO:0007669"/>
    <property type="project" value="UniProtKB-SubCell"/>
</dbReference>
<organism evidence="6 7">
    <name type="scientific">Sphingobium yanoikuyae</name>
    <name type="common">Sphingomonas yanoikuyae</name>
    <dbReference type="NCBI Taxonomy" id="13690"/>
    <lineage>
        <taxon>Bacteria</taxon>
        <taxon>Pseudomonadati</taxon>
        <taxon>Pseudomonadota</taxon>
        <taxon>Alphaproteobacteria</taxon>
        <taxon>Sphingomonadales</taxon>
        <taxon>Sphingomonadaceae</taxon>
        <taxon>Sphingobium</taxon>
    </lineage>
</organism>
<keyword evidence="4" id="KW-0997">Cell inner membrane</keyword>
<evidence type="ECO:0000256" key="3">
    <source>
        <dbReference type="ARBA" id="ARBA00022475"/>
    </source>
</evidence>
<dbReference type="PANTHER" id="PTHR30024:SF43">
    <property type="entry name" value="BLL4572 PROTEIN"/>
    <property type="match status" value="1"/>
</dbReference>
<dbReference type="RefSeq" id="WP_037518132.1">
    <property type="nucleotide sequence ID" value="NZ_JGVR01000005.1"/>
</dbReference>
<name>A0A084EQB4_SPHYA</name>
<comment type="caution">
    <text evidence="6">The sequence shown here is derived from an EMBL/GenBank/DDBJ whole genome shotgun (WGS) entry which is preliminary data.</text>
</comment>
<keyword evidence="3" id="KW-1003">Cell membrane</keyword>
<keyword evidence="5" id="KW-0472">Membrane</keyword>
<evidence type="ECO:0000256" key="4">
    <source>
        <dbReference type="ARBA" id="ARBA00022519"/>
    </source>
</evidence>
<accession>A0A084EQB4</accession>
<dbReference type="eggNOG" id="COG0715">
    <property type="taxonomic scope" value="Bacteria"/>
</dbReference>
<dbReference type="SUPFAM" id="SSF53850">
    <property type="entry name" value="Periplasmic binding protein-like II"/>
    <property type="match status" value="1"/>
</dbReference>
<evidence type="ECO:0000313" key="6">
    <source>
        <dbReference type="EMBL" id="KEZ20156.1"/>
    </source>
</evidence>